<keyword evidence="5 7" id="KW-0472">Membrane</keyword>
<dbReference type="Proteomes" id="UP000283880">
    <property type="component" value="Unassembled WGS sequence"/>
</dbReference>
<evidence type="ECO:0000256" key="3">
    <source>
        <dbReference type="ARBA" id="ARBA00022692"/>
    </source>
</evidence>
<accession>A0A413F720</accession>
<dbReference type="RefSeq" id="WP_117778316.1">
    <property type="nucleotide sequence ID" value="NZ_JAWRJJ010000051.1"/>
</dbReference>
<dbReference type="CDD" id="cd06580">
    <property type="entry name" value="TM_PBP1_transp_TpRbsC_like"/>
    <property type="match status" value="1"/>
</dbReference>
<dbReference type="OrthoDB" id="45037at2"/>
<dbReference type="PANTHER" id="PTHR47089">
    <property type="entry name" value="ABC TRANSPORTER, PERMEASE PROTEIN"/>
    <property type="match status" value="1"/>
</dbReference>
<dbReference type="EMBL" id="QSBM01000034">
    <property type="protein sequence ID" value="RGX21047.1"/>
    <property type="molecule type" value="Genomic_DNA"/>
</dbReference>
<name>A0A413F720_9FIRM</name>
<feature type="region of interest" description="Disordered" evidence="6">
    <location>
        <begin position="359"/>
        <end position="380"/>
    </location>
</feature>
<dbReference type="PANTHER" id="PTHR47089:SF1">
    <property type="entry name" value="GUANOSINE ABC TRANSPORTER PERMEASE PROTEIN NUPP"/>
    <property type="match status" value="1"/>
</dbReference>
<feature type="transmembrane region" description="Helical" evidence="7">
    <location>
        <begin position="209"/>
        <end position="231"/>
    </location>
</feature>
<dbReference type="InterPro" id="IPR001851">
    <property type="entry name" value="ABC_transp_permease"/>
</dbReference>
<evidence type="ECO:0000256" key="7">
    <source>
        <dbReference type="SAM" id="Phobius"/>
    </source>
</evidence>
<comment type="subcellular location">
    <subcellularLocation>
        <location evidence="1">Cell membrane</location>
        <topology evidence="1">Multi-pass membrane protein</topology>
    </subcellularLocation>
</comment>
<feature type="transmembrane region" description="Helical" evidence="7">
    <location>
        <begin position="326"/>
        <end position="349"/>
    </location>
</feature>
<keyword evidence="2" id="KW-1003">Cell membrane</keyword>
<evidence type="ECO:0000313" key="8">
    <source>
        <dbReference type="EMBL" id="RGX21047.1"/>
    </source>
</evidence>
<dbReference type="GO" id="GO:0005886">
    <property type="term" value="C:plasma membrane"/>
    <property type="evidence" value="ECO:0007669"/>
    <property type="project" value="UniProtKB-SubCell"/>
</dbReference>
<evidence type="ECO:0000256" key="5">
    <source>
        <dbReference type="ARBA" id="ARBA00023136"/>
    </source>
</evidence>
<evidence type="ECO:0000256" key="2">
    <source>
        <dbReference type="ARBA" id="ARBA00022475"/>
    </source>
</evidence>
<evidence type="ECO:0000313" key="9">
    <source>
        <dbReference type="Proteomes" id="UP000283880"/>
    </source>
</evidence>
<feature type="transmembrane region" description="Helical" evidence="7">
    <location>
        <begin position="121"/>
        <end position="143"/>
    </location>
</feature>
<gene>
    <name evidence="8" type="ORF">DWV29_27065</name>
</gene>
<feature type="transmembrane region" description="Helical" evidence="7">
    <location>
        <begin position="155"/>
        <end position="177"/>
    </location>
</feature>
<dbReference type="AlphaFoldDB" id="A0A413F720"/>
<evidence type="ECO:0000256" key="6">
    <source>
        <dbReference type="SAM" id="MobiDB-lite"/>
    </source>
</evidence>
<feature type="transmembrane region" description="Helical" evidence="7">
    <location>
        <begin position="21"/>
        <end position="44"/>
    </location>
</feature>
<proteinExistence type="predicted"/>
<sequence>MKKLNQTSFLKLPFLGDMAVSFGRTVFGIVLGLIASAVLIAISGVNPFLAYGALIRGAFGNAQALSNVLVRASPLLLGGIGVSLGIKAGVWNIGMEGYMYLGAIGASMVGILELGLPPFLHILICFLCAAAFSAVWGLIPGYLKAYKGVNEVTSTIMMSYIAIYLTNWVVSSFAPIAEIGKFYPMSKQFASTALLPILMKGSSLHPGPFLAIMLCVIFYFILNYTSFGYRTKMLGANPNAAKYAGVDARKQIMLIIMIGAIIGGLSGAVEVMGLKRRVYMEFVTNVGYESVAVALLAGGNPLGVIFSALFFAALKAGGATMSIETGVISSMNSIIIATCMLFVIGVGVVDSRRLSRVVDNSKDDDDAEENVGASDAKEGN</sequence>
<feature type="transmembrane region" description="Helical" evidence="7">
    <location>
        <begin position="292"/>
        <end position="314"/>
    </location>
</feature>
<comment type="caution">
    <text evidence="8">The sequence shown here is derived from an EMBL/GenBank/DDBJ whole genome shotgun (WGS) entry which is preliminary data.</text>
</comment>
<dbReference type="GO" id="GO:0022857">
    <property type="term" value="F:transmembrane transporter activity"/>
    <property type="evidence" value="ECO:0007669"/>
    <property type="project" value="InterPro"/>
</dbReference>
<dbReference type="Pfam" id="PF02653">
    <property type="entry name" value="BPD_transp_2"/>
    <property type="match status" value="1"/>
</dbReference>
<keyword evidence="3 7" id="KW-0812">Transmembrane</keyword>
<reference evidence="8 9" key="1">
    <citation type="submission" date="2018-08" db="EMBL/GenBank/DDBJ databases">
        <title>A genome reference for cultivated species of the human gut microbiota.</title>
        <authorList>
            <person name="Zou Y."/>
            <person name="Xue W."/>
            <person name="Luo G."/>
        </authorList>
    </citation>
    <scope>NUCLEOTIDE SEQUENCE [LARGE SCALE GENOMIC DNA]</scope>
    <source>
        <strain evidence="8 9">AF04-15</strain>
    </source>
</reference>
<feature type="transmembrane region" description="Helical" evidence="7">
    <location>
        <begin position="64"/>
        <end position="86"/>
    </location>
</feature>
<evidence type="ECO:0000256" key="4">
    <source>
        <dbReference type="ARBA" id="ARBA00022989"/>
    </source>
</evidence>
<organism evidence="8 9">
    <name type="scientific">Enterocloster asparagiformis</name>
    <dbReference type="NCBI Taxonomy" id="333367"/>
    <lineage>
        <taxon>Bacteria</taxon>
        <taxon>Bacillati</taxon>
        <taxon>Bacillota</taxon>
        <taxon>Clostridia</taxon>
        <taxon>Lachnospirales</taxon>
        <taxon>Lachnospiraceae</taxon>
        <taxon>Enterocloster</taxon>
    </lineage>
</organism>
<feature type="transmembrane region" description="Helical" evidence="7">
    <location>
        <begin position="252"/>
        <end position="272"/>
    </location>
</feature>
<protein>
    <submittedName>
        <fullName evidence="8">ABC transporter permease</fullName>
    </submittedName>
</protein>
<keyword evidence="4 7" id="KW-1133">Transmembrane helix</keyword>
<evidence type="ECO:0000256" key="1">
    <source>
        <dbReference type="ARBA" id="ARBA00004651"/>
    </source>
</evidence>
<feature type="transmembrane region" description="Helical" evidence="7">
    <location>
        <begin position="98"/>
        <end position="115"/>
    </location>
</feature>